<name>A0A1V4SJ56_RUMHU</name>
<dbReference type="SUPFAM" id="SSF160719">
    <property type="entry name" value="gpW/gp25-like"/>
    <property type="match status" value="1"/>
</dbReference>
<dbReference type="RefSeq" id="WP_080064748.1">
    <property type="nucleotide sequence ID" value="NZ_MZGX01000014.1"/>
</dbReference>
<dbReference type="InterPro" id="IPR020288">
    <property type="entry name" value="Sheath_initiator"/>
</dbReference>
<accession>A0A1V4SJ56</accession>
<dbReference type="OrthoDB" id="89089at2"/>
<organism evidence="1 2">
    <name type="scientific">Ruminiclostridium hungatei</name>
    <name type="common">Clostridium hungatei</name>
    <dbReference type="NCBI Taxonomy" id="48256"/>
    <lineage>
        <taxon>Bacteria</taxon>
        <taxon>Bacillati</taxon>
        <taxon>Bacillota</taxon>
        <taxon>Clostridia</taxon>
        <taxon>Eubacteriales</taxon>
        <taxon>Oscillospiraceae</taxon>
        <taxon>Ruminiclostridium</taxon>
    </lineage>
</organism>
<dbReference type="AlphaFoldDB" id="A0A1V4SJ56"/>
<gene>
    <name evidence="1" type="ORF">CLHUN_23150</name>
</gene>
<keyword evidence="2" id="KW-1185">Reference proteome</keyword>
<comment type="caution">
    <text evidence="1">The sequence shown here is derived from an EMBL/GenBank/DDBJ whole genome shotgun (WGS) entry which is preliminary data.</text>
</comment>
<reference evidence="1 2" key="1">
    <citation type="submission" date="2017-03" db="EMBL/GenBank/DDBJ databases">
        <title>Genome sequence of Clostridium hungatei DSM 14427.</title>
        <authorList>
            <person name="Poehlein A."/>
            <person name="Daniel R."/>
        </authorList>
    </citation>
    <scope>NUCLEOTIDE SEQUENCE [LARGE SCALE GENOMIC DNA]</scope>
    <source>
        <strain evidence="1 2">DSM 14427</strain>
    </source>
</reference>
<dbReference type="Gene3D" id="3.10.450.40">
    <property type="match status" value="1"/>
</dbReference>
<dbReference type="Pfam" id="PF10934">
    <property type="entry name" value="Sheath_initiator"/>
    <property type="match status" value="1"/>
</dbReference>
<evidence type="ECO:0000313" key="1">
    <source>
        <dbReference type="EMBL" id="OPX43834.1"/>
    </source>
</evidence>
<sequence length="133" mass="15330">MIPFVYEDLQPDLEYVRQPSGTYRMHLEEKRIWGMLDGSEAIRQAIYKILNTERYDSVIYSWNYGAELVELVGQPVPYVYSQLERKITEALLRDDRITEVVDFSFSADKGRVTAAFTAVTTEGGIAVEKEVRL</sequence>
<dbReference type="STRING" id="48256.CLHUN_23150"/>
<proteinExistence type="predicted"/>
<protein>
    <submittedName>
        <fullName evidence="1">Protein 25-like lysozyme</fullName>
    </submittedName>
</protein>
<dbReference type="Proteomes" id="UP000191554">
    <property type="component" value="Unassembled WGS sequence"/>
</dbReference>
<dbReference type="EMBL" id="MZGX01000014">
    <property type="protein sequence ID" value="OPX43834.1"/>
    <property type="molecule type" value="Genomic_DNA"/>
</dbReference>
<evidence type="ECO:0000313" key="2">
    <source>
        <dbReference type="Proteomes" id="UP000191554"/>
    </source>
</evidence>